<dbReference type="RefSeq" id="WP_093329453.1">
    <property type="nucleotide sequence ID" value="NZ_AP027363.1"/>
</dbReference>
<dbReference type="AlphaFoldDB" id="A0A1I0EJM6"/>
<keyword evidence="13" id="KW-1185">Reference proteome</keyword>
<accession>A0A1I0EJM6</accession>
<comment type="similarity">
    <text evidence="2">Belongs to the TonB family.</text>
</comment>
<evidence type="ECO:0000256" key="2">
    <source>
        <dbReference type="ARBA" id="ARBA00006555"/>
    </source>
</evidence>
<evidence type="ECO:0000259" key="11">
    <source>
        <dbReference type="PROSITE" id="PS52015"/>
    </source>
</evidence>
<dbReference type="PANTHER" id="PTHR33446:SF14">
    <property type="entry name" value="PROTEIN TONB"/>
    <property type="match status" value="1"/>
</dbReference>
<evidence type="ECO:0000256" key="7">
    <source>
        <dbReference type="ARBA" id="ARBA00022927"/>
    </source>
</evidence>
<evidence type="ECO:0000256" key="8">
    <source>
        <dbReference type="ARBA" id="ARBA00022989"/>
    </source>
</evidence>
<comment type="subcellular location">
    <subcellularLocation>
        <location evidence="1">Cell inner membrane</location>
        <topology evidence="1">Single-pass membrane protein</topology>
        <orientation evidence="1">Periplasmic side</orientation>
    </subcellularLocation>
</comment>
<feature type="domain" description="TonB C-terminal" evidence="11">
    <location>
        <begin position="38"/>
        <end position="135"/>
    </location>
</feature>
<dbReference type="InterPro" id="IPR006260">
    <property type="entry name" value="TonB/TolA_C"/>
</dbReference>
<evidence type="ECO:0000256" key="9">
    <source>
        <dbReference type="ARBA" id="ARBA00023136"/>
    </source>
</evidence>
<evidence type="ECO:0000256" key="4">
    <source>
        <dbReference type="ARBA" id="ARBA00022475"/>
    </source>
</evidence>
<evidence type="ECO:0000256" key="10">
    <source>
        <dbReference type="SAM" id="SignalP"/>
    </source>
</evidence>
<dbReference type="Proteomes" id="UP000199308">
    <property type="component" value="Unassembled WGS sequence"/>
</dbReference>
<organism evidence="12 13">
    <name type="scientific">Thalassotalea agarivorans</name>
    <name type="common">Thalassomonas agarivorans</name>
    <dbReference type="NCBI Taxonomy" id="349064"/>
    <lineage>
        <taxon>Bacteria</taxon>
        <taxon>Pseudomonadati</taxon>
        <taxon>Pseudomonadota</taxon>
        <taxon>Gammaproteobacteria</taxon>
        <taxon>Alteromonadales</taxon>
        <taxon>Colwelliaceae</taxon>
        <taxon>Thalassotalea</taxon>
    </lineage>
</organism>
<dbReference type="PROSITE" id="PS52015">
    <property type="entry name" value="TONB_CTD"/>
    <property type="match status" value="1"/>
</dbReference>
<dbReference type="STRING" id="349064.SAMN05660429_01818"/>
<sequence length="361" mass="40762">MKRLLFPLAIYGLASSPIAFADEVNETPKNLSKLITNFTPAMPLDEGRIQPKYPYDMAARGKEGWARVSFVVNKEGKVEHVTVVEHSGEKAFAKAAKSAIKKWKYKPATENGEKVDSCQNLVQMDFKMDDGGVSSSFLNEYKKATQALSESDTTLAKQHIDVLVGKEKKRYSEQHYLNLLLLQYGAQVNDQALLTKAALDTDHNKKGVPKPYAMFILNEKLTHATAESKLDKALRYIDEMSQLTDDEARLNGINKAETKILALIESDKIIGVKGETNNNSTWWHTPVRNQFSIIENTHDIHKLDIRCENNWSTYSFTKESSWKIPSSWHGCQVLVYTEPNATFTFVEHPYSNPETQAKVSN</sequence>
<keyword evidence="9" id="KW-0472">Membrane</keyword>
<dbReference type="InterPro" id="IPR051045">
    <property type="entry name" value="TonB-dependent_transducer"/>
</dbReference>
<keyword evidence="7" id="KW-0653">Protein transport</keyword>
<keyword evidence="10" id="KW-0732">Signal</keyword>
<dbReference type="InterPro" id="IPR037682">
    <property type="entry name" value="TonB_C"/>
</dbReference>
<evidence type="ECO:0000256" key="1">
    <source>
        <dbReference type="ARBA" id="ARBA00004383"/>
    </source>
</evidence>
<dbReference type="PANTHER" id="PTHR33446">
    <property type="entry name" value="PROTEIN TONB-RELATED"/>
    <property type="match status" value="1"/>
</dbReference>
<dbReference type="GO" id="GO:0015031">
    <property type="term" value="P:protein transport"/>
    <property type="evidence" value="ECO:0007669"/>
    <property type="project" value="UniProtKB-KW"/>
</dbReference>
<dbReference type="Pfam" id="PF03544">
    <property type="entry name" value="TonB_C"/>
    <property type="match status" value="1"/>
</dbReference>
<evidence type="ECO:0000256" key="3">
    <source>
        <dbReference type="ARBA" id="ARBA00022448"/>
    </source>
</evidence>
<dbReference type="EMBL" id="FOHK01000008">
    <property type="protein sequence ID" value="SET45366.1"/>
    <property type="molecule type" value="Genomic_DNA"/>
</dbReference>
<keyword evidence="4" id="KW-1003">Cell membrane</keyword>
<gene>
    <name evidence="12" type="ORF">SAMN05660429_01818</name>
</gene>
<evidence type="ECO:0000256" key="5">
    <source>
        <dbReference type="ARBA" id="ARBA00022519"/>
    </source>
</evidence>
<evidence type="ECO:0000256" key="6">
    <source>
        <dbReference type="ARBA" id="ARBA00022692"/>
    </source>
</evidence>
<dbReference type="GO" id="GO:0055085">
    <property type="term" value="P:transmembrane transport"/>
    <property type="evidence" value="ECO:0007669"/>
    <property type="project" value="InterPro"/>
</dbReference>
<feature type="signal peptide" evidence="10">
    <location>
        <begin position="1"/>
        <end position="21"/>
    </location>
</feature>
<dbReference type="GO" id="GO:0005886">
    <property type="term" value="C:plasma membrane"/>
    <property type="evidence" value="ECO:0007669"/>
    <property type="project" value="UniProtKB-SubCell"/>
</dbReference>
<dbReference type="NCBIfam" id="TIGR01352">
    <property type="entry name" value="tonB_Cterm"/>
    <property type="match status" value="1"/>
</dbReference>
<feature type="chain" id="PRO_5011469193" evidence="10">
    <location>
        <begin position="22"/>
        <end position="361"/>
    </location>
</feature>
<evidence type="ECO:0000313" key="13">
    <source>
        <dbReference type="Proteomes" id="UP000199308"/>
    </source>
</evidence>
<reference evidence="12 13" key="1">
    <citation type="submission" date="2016-10" db="EMBL/GenBank/DDBJ databases">
        <authorList>
            <person name="de Groot N.N."/>
        </authorList>
    </citation>
    <scope>NUCLEOTIDE SEQUENCE [LARGE SCALE GENOMIC DNA]</scope>
    <source>
        <strain evidence="12 13">DSM 19706</strain>
    </source>
</reference>
<keyword evidence="3" id="KW-0813">Transport</keyword>
<name>A0A1I0EJM6_THASX</name>
<proteinExistence type="inferred from homology"/>
<keyword evidence="5" id="KW-0997">Cell inner membrane</keyword>
<keyword evidence="8" id="KW-1133">Transmembrane helix</keyword>
<dbReference type="OrthoDB" id="5956919at2"/>
<evidence type="ECO:0000313" key="12">
    <source>
        <dbReference type="EMBL" id="SET45366.1"/>
    </source>
</evidence>
<dbReference type="Gene3D" id="3.30.1150.10">
    <property type="match status" value="1"/>
</dbReference>
<keyword evidence="6" id="KW-0812">Transmembrane</keyword>
<dbReference type="SUPFAM" id="SSF74653">
    <property type="entry name" value="TolA/TonB C-terminal domain"/>
    <property type="match status" value="1"/>
</dbReference>
<protein>
    <submittedName>
        <fullName evidence="12">TonB family C-terminal domain-containing protein</fullName>
    </submittedName>
</protein>